<evidence type="ECO:0000313" key="1">
    <source>
        <dbReference type="EMBL" id="XDQ14496.1"/>
    </source>
</evidence>
<gene>
    <name evidence="1" type="ORF">AB5J55_35065</name>
</gene>
<dbReference type="RefSeq" id="WP_369274458.1">
    <property type="nucleotide sequence ID" value="NZ_CP163432.1"/>
</dbReference>
<proteinExistence type="predicted"/>
<accession>A0AB39NAK9</accession>
<protein>
    <submittedName>
        <fullName evidence="1">Uncharacterized protein</fullName>
    </submittedName>
</protein>
<dbReference type="EMBL" id="CP163432">
    <property type="protein sequence ID" value="XDQ14496.1"/>
    <property type="molecule type" value="Genomic_DNA"/>
</dbReference>
<dbReference type="AlphaFoldDB" id="A0AB39NAK9"/>
<reference evidence="1" key="1">
    <citation type="submission" date="2024-07" db="EMBL/GenBank/DDBJ databases">
        <authorList>
            <person name="Yu S.T."/>
        </authorList>
    </citation>
    <scope>NUCLEOTIDE SEQUENCE</scope>
    <source>
        <strain evidence="1">R11</strain>
    </source>
</reference>
<sequence>MSAPTKPIAALDVPTAAVEADVRLQQLLAAPPAGHTAIPQPNDWYEAVFDLLACTHPESCTCTPEETSRG</sequence>
<organism evidence="1">
    <name type="scientific">Streptomyces sp. R11</name>
    <dbReference type="NCBI Taxonomy" id="3238625"/>
    <lineage>
        <taxon>Bacteria</taxon>
        <taxon>Bacillati</taxon>
        <taxon>Actinomycetota</taxon>
        <taxon>Actinomycetes</taxon>
        <taxon>Kitasatosporales</taxon>
        <taxon>Streptomycetaceae</taxon>
        <taxon>Streptomyces</taxon>
    </lineage>
</organism>
<name>A0AB39NAK9_9ACTN</name>